<evidence type="ECO:0000256" key="9">
    <source>
        <dbReference type="ARBA" id="ARBA00023242"/>
    </source>
</evidence>
<dbReference type="GO" id="GO:0006260">
    <property type="term" value="P:DNA replication"/>
    <property type="evidence" value="ECO:0007669"/>
    <property type="project" value="UniProtKB-KW"/>
</dbReference>
<feature type="compositionally biased region" description="Low complexity" evidence="11">
    <location>
        <begin position="248"/>
        <end position="259"/>
    </location>
</feature>
<dbReference type="SUPFAM" id="SSF52113">
    <property type="entry name" value="BRCT domain"/>
    <property type="match status" value="1"/>
</dbReference>
<feature type="compositionally biased region" description="Basic residues" evidence="11">
    <location>
        <begin position="114"/>
        <end position="123"/>
    </location>
</feature>
<keyword evidence="9 10" id="KW-0539">Nucleus</keyword>
<keyword evidence="5 10" id="KW-0235">DNA replication</keyword>
<dbReference type="PANTHER" id="PTHR23389">
    <property type="entry name" value="CHROMOSOME TRANSMISSION FIDELITY FACTOR 18"/>
    <property type="match status" value="1"/>
</dbReference>
<protein>
    <recommendedName>
        <fullName evidence="3 10">Replication factor C subunit 1</fullName>
    </recommendedName>
</protein>
<feature type="region of interest" description="Disordered" evidence="11">
    <location>
        <begin position="522"/>
        <end position="580"/>
    </location>
</feature>
<dbReference type="SMART" id="SM00382">
    <property type="entry name" value="AAA"/>
    <property type="match status" value="1"/>
</dbReference>
<evidence type="ECO:0000256" key="2">
    <source>
        <dbReference type="ARBA" id="ARBA00006116"/>
    </source>
</evidence>
<dbReference type="SMART" id="SM00292">
    <property type="entry name" value="BRCT"/>
    <property type="match status" value="1"/>
</dbReference>
<proteinExistence type="inferred from homology"/>
<evidence type="ECO:0000259" key="12">
    <source>
        <dbReference type="PROSITE" id="PS50172"/>
    </source>
</evidence>
<comment type="subcellular location">
    <subcellularLocation>
        <location evidence="1 10">Nucleus</location>
    </subcellularLocation>
</comment>
<dbReference type="GO" id="GO:0005524">
    <property type="term" value="F:ATP binding"/>
    <property type="evidence" value="ECO:0007669"/>
    <property type="project" value="UniProtKB-UniRule"/>
</dbReference>
<dbReference type="PIRSF" id="PIRSF036578">
    <property type="entry name" value="RFC1"/>
    <property type="match status" value="1"/>
</dbReference>
<dbReference type="GO" id="GO:0003677">
    <property type="term" value="F:DNA binding"/>
    <property type="evidence" value="ECO:0007669"/>
    <property type="project" value="UniProtKB-KW"/>
</dbReference>
<dbReference type="Gene3D" id="3.40.50.300">
    <property type="entry name" value="P-loop containing nucleotide triphosphate hydrolases"/>
    <property type="match status" value="1"/>
</dbReference>
<dbReference type="InterPro" id="IPR003593">
    <property type="entry name" value="AAA+_ATPase"/>
</dbReference>
<evidence type="ECO:0000256" key="10">
    <source>
        <dbReference type="PIRNR" id="PIRNR036578"/>
    </source>
</evidence>
<keyword evidence="8" id="KW-0238">DNA-binding</keyword>
<feature type="compositionally biased region" description="Basic residues" evidence="11">
    <location>
        <begin position="55"/>
        <end position="64"/>
    </location>
</feature>
<sequence length="1194" mass="129534">MSKRKRCVIFSDSDSEHEFDSKPIPPSRKYSRHSPCMEEGKVKKGQTEGESSSAHHARSPRRKKKGEDQHRSIFEEEHESDSKSRLANETSRNSPSKRKAKRLPNDEEHFSDHHTKRKKKPEKHRSIFEEGDVDTEADAPRGKVQLTFEEIMRKAQEKKPKEKGSKPVKTLEHFFSTMTSPASKAASKKVEVSVDDFFGSSSSSKLVSCTPTKTVPVTLVAETPIMEEPVVNSPDKKRKHRPSSPGLSASKTSTSAKTAPPNSHLPSSPTGHAKKSLLGDAAGHKRSPRQRTRKTSESTEDEEAEWRNRTNLGSSEGVRQKLRDVSLTPPKNPSLVTKSTRLVGVEGSPNSTKENLPISPSKVTPKKPPPTAGKNPPSTGGNRKSFWAFQAREGPQALGSREIPKGTSSCFKNLTFVITGVLDCIERDDASALIERGGGRCTKSVSKKTTYLVVGRDSGASKLEKATTLGVKQLTEDQFFDLVYAGFGKSDFAASAADNFVADATSPELLSVSATVSKSHLAPSLKLKSPQKPAPHSDATVAPSTTSRVLTDRPVVLKSGEKLESEPPAVQKQQQQRPPGMPINELWVEKYRPKLRRQLVGQNGPASPANRLFNWLSSWREDYAAGHKAKAYSSAPPWAAGNSSDNGSWARAALLSGPPGIGKTTTAMVVCAELSLSTIELNASDTRSKRSLQDEVSEALAMRSLATMFTSKDHASQLSSHVLIMDEVDGMAGSEDRGGMQELIAVIKTSKVPIICLCNDRQSPKVRSLANYCLDLRFHRPRLEQIKAAVLSLACRESVTIGQQVLEEIIAASNQDMRQVINSVQMWCTDGTAADKEISMGAAGAQKNLRLGPFEVIRKVFSPDFGGSGVHKTTPASFADSLDLFFQDYSLGPMFVQENYVNVRPLNAKGNPYVTLDLLAKASEAIATGDIVSRIIQSSSAWSLLPVQGVFSCLLPGRFLRGPLPGGPGGTSFPTWFGRNSTQGKNARLLSELSTHLRLSTHGGASDARCIMLDYVNPLAFRMTAPLKEGDIDSVLSTLNAYQLLREDMDNILELAAWKGRPNPMKAVDSKVKAALTRAYNKSSHVVPYACASQAGSSRRRQVTALNTAAYVDEEADAQALMATDSEAESDSDITEVQSITRKTSKASSSATSSKEDKPRQKKTSSSSSKAASSSTAASAKPTARKRAKKQPSD</sequence>
<evidence type="ECO:0000256" key="8">
    <source>
        <dbReference type="ARBA" id="ARBA00023125"/>
    </source>
</evidence>
<evidence type="ECO:0000256" key="11">
    <source>
        <dbReference type="SAM" id="MobiDB-lite"/>
    </source>
</evidence>
<dbReference type="GO" id="GO:0005634">
    <property type="term" value="C:nucleus"/>
    <property type="evidence" value="ECO:0007669"/>
    <property type="project" value="UniProtKB-SubCell"/>
</dbReference>
<organism evidence="13">
    <name type="scientific">Schistocephalus solidus</name>
    <name type="common">Tapeworm</name>
    <dbReference type="NCBI Taxonomy" id="70667"/>
    <lineage>
        <taxon>Eukaryota</taxon>
        <taxon>Metazoa</taxon>
        <taxon>Spiralia</taxon>
        <taxon>Lophotrochozoa</taxon>
        <taxon>Platyhelminthes</taxon>
        <taxon>Cestoda</taxon>
        <taxon>Eucestoda</taxon>
        <taxon>Diphyllobothriidea</taxon>
        <taxon>Diphyllobothriidae</taxon>
        <taxon>Schistocephalus</taxon>
    </lineage>
</organism>
<feature type="compositionally biased region" description="Basic and acidic residues" evidence="11">
    <location>
        <begin position="65"/>
        <end position="86"/>
    </location>
</feature>
<gene>
    <name evidence="13" type="primary">RFC1</name>
    <name evidence="13" type="ORF">TR136898</name>
</gene>
<dbReference type="Gene3D" id="3.40.50.10190">
    <property type="entry name" value="BRCT domain"/>
    <property type="match status" value="1"/>
</dbReference>
<evidence type="ECO:0000313" key="13">
    <source>
        <dbReference type="EMBL" id="JAP48613.1"/>
    </source>
</evidence>
<evidence type="ECO:0000256" key="3">
    <source>
        <dbReference type="ARBA" id="ARBA00020401"/>
    </source>
</evidence>
<dbReference type="AlphaFoldDB" id="A0A0X3PA95"/>
<dbReference type="Pfam" id="PF00004">
    <property type="entry name" value="AAA"/>
    <property type="match status" value="1"/>
</dbReference>
<keyword evidence="6 10" id="KW-0547">Nucleotide-binding</keyword>
<evidence type="ECO:0000256" key="5">
    <source>
        <dbReference type="ARBA" id="ARBA00022705"/>
    </source>
</evidence>
<dbReference type="FunFam" id="1.20.272.10:FF:000005">
    <property type="entry name" value="Replication factor C subunit 1"/>
    <property type="match status" value="1"/>
</dbReference>
<dbReference type="GO" id="GO:0005663">
    <property type="term" value="C:DNA replication factor C complex"/>
    <property type="evidence" value="ECO:0007669"/>
    <property type="project" value="InterPro"/>
</dbReference>
<dbReference type="PROSITE" id="PS50172">
    <property type="entry name" value="BRCT"/>
    <property type="match status" value="1"/>
</dbReference>
<dbReference type="InterPro" id="IPR027417">
    <property type="entry name" value="P-loop_NTPase"/>
</dbReference>
<dbReference type="InterPro" id="IPR008921">
    <property type="entry name" value="DNA_pol3_clamp-load_cplx_C"/>
</dbReference>
<dbReference type="Pfam" id="PF08519">
    <property type="entry name" value="RFC1"/>
    <property type="match status" value="1"/>
</dbReference>
<comment type="similarity">
    <text evidence="2 10">Belongs to the activator 1 large subunit family.</text>
</comment>
<dbReference type="GO" id="GO:0016887">
    <property type="term" value="F:ATP hydrolysis activity"/>
    <property type="evidence" value="ECO:0007669"/>
    <property type="project" value="InterPro"/>
</dbReference>
<feature type="region of interest" description="Disordered" evidence="11">
    <location>
        <begin position="1122"/>
        <end position="1194"/>
    </location>
</feature>
<feature type="compositionally biased region" description="Basic and acidic residues" evidence="11">
    <location>
        <begin position="35"/>
        <end position="47"/>
    </location>
</feature>
<dbReference type="FunFam" id="3.40.50.10190:FF:000001">
    <property type="entry name" value="Replication factor C subunit 1"/>
    <property type="match status" value="1"/>
</dbReference>
<evidence type="ECO:0000256" key="7">
    <source>
        <dbReference type="ARBA" id="ARBA00022840"/>
    </source>
</evidence>
<keyword evidence="7 10" id="KW-0067">ATP-binding</keyword>
<dbReference type="Pfam" id="PF00533">
    <property type="entry name" value="BRCT"/>
    <property type="match status" value="1"/>
</dbReference>
<dbReference type="Gene3D" id="1.20.272.10">
    <property type="match status" value="1"/>
</dbReference>
<dbReference type="InterPro" id="IPR012178">
    <property type="entry name" value="RFC1"/>
</dbReference>
<keyword evidence="4" id="KW-0597">Phosphoprotein</keyword>
<dbReference type="SUPFAM" id="SSF48019">
    <property type="entry name" value="post-AAA+ oligomerization domain-like"/>
    <property type="match status" value="1"/>
</dbReference>
<feature type="compositionally biased region" description="Polar residues" evidence="11">
    <location>
        <begin position="260"/>
        <end position="270"/>
    </location>
</feature>
<feature type="compositionally biased region" description="Basic residues" evidence="11">
    <location>
        <begin position="1183"/>
        <end position="1194"/>
    </location>
</feature>
<feature type="compositionally biased region" description="Basic residues" evidence="11">
    <location>
        <begin position="284"/>
        <end position="293"/>
    </location>
</feature>
<dbReference type="CDD" id="cd00009">
    <property type="entry name" value="AAA"/>
    <property type="match status" value="1"/>
</dbReference>
<dbReference type="InterPro" id="IPR001357">
    <property type="entry name" value="BRCT_dom"/>
</dbReference>
<feature type="compositionally biased region" description="Basic and acidic residues" evidence="11">
    <location>
        <begin position="103"/>
        <end position="113"/>
    </location>
</feature>
<dbReference type="EMBL" id="GEEE01014612">
    <property type="protein sequence ID" value="JAP48613.1"/>
    <property type="molecule type" value="Transcribed_RNA"/>
</dbReference>
<accession>A0A0X3PA95</accession>
<feature type="compositionally biased region" description="Low complexity" evidence="11">
    <location>
        <begin position="1164"/>
        <end position="1182"/>
    </location>
</feature>
<evidence type="ECO:0000256" key="1">
    <source>
        <dbReference type="ARBA" id="ARBA00004123"/>
    </source>
</evidence>
<feature type="region of interest" description="Disordered" evidence="11">
    <location>
        <begin position="215"/>
        <end position="384"/>
    </location>
</feature>
<dbReference type="GO" id="GO:0006281">
    <property type="term" value="P:DNA repair"/>
    <property type="evidence" value="ECO:0007669"/>
    <property type="project" value="InterPro"/>
</dbReference>
<dbReference type="InterPro" id="IPR036420">
    <property type="entry name" value="BRCT_dom_sf"/>
</dbReference>
<feature type="region of interest" description="Disordered" evidence="11">
    <location>
        <begin position="1"/>
        <end position="142"/>
    </location>
</feature>
<dbReference type="InterPro" id="IPR013725">
    <property type="entry name" value="DNA_replication_fac_RFC1_C"/>
</dbReference>
<name>A0A0X3PA95_SCHSO</name>
<evidence type="ECO:0000256" key="4">
    <source>
        <dbReference type="ARBA" id="ARBA00022553"/>
    </source>
</evidence>
<dbReference type="PANTHER" id="PTHR23389:SF6">
    <property type="entry name" value="REPLICATION FACTOR C SUBUNIT 1"/>
    <property type="match status" value="1"/>
</dbReference>
<feature type="domain" description="BRCT" evidence="12">
    <location>
        <begin position="406"/>
        <end position="483"/>
    </location>
</feature>
<dbReference type="InterPro" id="IPR003959">
    <property type="entry name" value="ATPase_AAA_core"/>
</dbReference>
<dbReference type="SUPFAM" id="SSF52540">
    <property type="entry name" value="P-loop containing nucleoside triphosphate hydrolases"/>
    <property type="match status" value="1"/>
</dbReference>
<evidence type="ECO:0000256" key="6">
    <source>
        <dbReference type="ARBA" id="ARBA00022741"/>
    </source>
</evidence>
<dbReference type="FunFam" id="3.40.50.300:FF:000395">
    <property type="entry name" value="Replication factor C subunit 1"/>
    <property type="match status" value="1"/>
</dbReference>
<dbReference type="CDD" id="cd17752">
    <property type="entry name" value="BRCT_RFC1"/>
    <property type="match status" value="1"/>
</dbReference>
<dbReference type="GO" id="GO:0003689">
    <property type="term" value="F:DNA clamp loader activity"/>
    <property type="evidence" value="ECO:0007669"/>
    <property type="project" value="UniProtKB-UniRule"/>
</dbReference>
<dbReference type="Pfam" id="PF25361">
    <property type="entry name" value="AAA_lid_RFC1"/>
    <property type="match status" value="1"/>
</dbReference>
<reference evidence="13" key="1">
    <citation type="submission" date="2016-01" db="EMBL/GenBank/DDBJ databases">
        <title>Reference transcriptome for the parasite Schistocephalus solidus: insights into the molecular evolution of parasitism.</title>
        <authorList>
            <person name="Hebert F.O."/>
            <person name="Grambauer S."/>
            <person name="Barber I."/>
            <person name="Landry C.R."/>
            <person name="Aubin-Horth N."/>
        </authorList>
    </citation>
    <scope>NUCLEOTIDE SEQUENCE</scope>
</reference>
<dbReference type="Gene3D" id="1.10.8.60">
    <property type="match status" value="1"/>
</dbReference>